<evidence type="ECO:0000313" key="2">
    <source>
        <dbReference type="Proteomes" id="UP000247150"/>
    </source>
</evidence>
<proteinExistence type="predicted"/>
<reference evidence="1 2" key="1">
    <citation type="submission" date="2018-05" db="EMBL/GenBank/DDBJ databases">
        <title>Freshwater and sediment microbial communities from various areas in North America, analyzing microbe dynamics in response to fracking.</title>
        <authorList>
            <person name="Lamendella R."/>
        </authorList>
    </citation>
    <scope>NUCLEOTIDE SEQUENCE [LARGE SCALE GENOMIC DNA]</scope>
    <source>
        <strain evidence="1 2">15_TX</strain>
    </source>
</reference>
<dbReference type="EMBL" id="QGTW01000001">
    <property type="protein sequence ID" value="PWW31921.1"/>
    <property type="molecule type" value="Genomic_DNA"/>
</dbReference>
<dbReference type="Proteomes" id="UP000247150">
    <property type="component" value="Unassembled WGS sequence"/>
</dbReference>
<evidence type="ECO:0000313" key="1">
    <source>
        <dbReference type="EMBL" id="PWW31921.1"/>
    </source>
</evidence>
<sequence length="44" mass="5497">MSQDTLRGPLPHYNNFYDEETKQLVREVFKKDFEKYHYNKNMEI</sequence>
<protein>
    <submittedName>
        <fullName evidence="1">Uncharacterized protein</fullName>
    </submittedName>
</protein>
<dbReference type="AlphaFoldDB" id="A0A2V3A6W7"/>
<comment type="caution">
    <text evidence="1">The sequence shown here is derived from an EMBL/GenBank/DDBJ whole genome shotgun (WGS) entry which is preliminary data.</text>
</comment>
<accession>A0A2V3A6W7</accession>
<organism evidence="1 2">
    <name type="scientific">Cytobacillus oceanisediminis</name>
    <dbReference type="NCBI Taxonomy" id="665099"/>
    <lineage>
        <taxon>Bacteria</taxon>
        <taxon>Bacillati</taxon>
        <taxon>Bacillota</taxon>
        <taxon>Bacilli</taxon>
        <taxon>Bacillales</taxon>
        <taxon>Bacillaceae</taxon>
        <taxon>Cytobacillus</taxon>
    </lineage>
</organism>
<name>A0A2V3A6W7_9BACI</name>
<gene>
    <name evidence="1" type="ORF">DFO73_101179</name>
</gene>